<dbReference type="Proteomes" id="UP001620626">
    <property type="component" value="Unassembled WGS sequence"/>
</dbReference>
<dbReference type="EMBL" id="JBICBT010000578">
    <property type="protein sequence ID" value="KAL3109111.1"/>
    <property type="molecule type" value="Genomic_DNA"/>
</dbReference>
<accession>A0ABD2L1R4</accession>
<evidence type="ECO:0000256" key="1">
    <source>
        <dbReference type="SAM" id="MobiDB-lite"/>
    </source>
</evidence>
<feature type="compositionally biased region" description="Basic and acidic residues" evidence="1">
    <location>
        <begin position="95"/>
        <end position="111"/>
    </location>
</feature>
<gene>
    <name evidence="2" type="ORF">niasHT_012673</name>
</gene>
<comment type="caution">
    <text evidence="2">The sequence shown here is derived from an EMBL/GenBank/DDBJ whole genome shotgun (WGS) entry which is preliminary data.</text>
</comment>
<feature type="region of interest" description="Disordered" evidence="1">
    <location>
        <begin position="1"/>
        <end position="111"/>
    </location>
</feature>
<feature type="compositionally biased region" description="Basic and acidic residues" evidence="1">
    <location>
        <begin position="17"/>
        <end position="42"/>
    </location>
</feature>
<reference evidence="2 3" key="1">
    <citation type="submission" date="2024-10" db="EMBL/GenBank/DDBJ databases">
        <authorList>
            <person name="Kim D."/>
        </authorList>
    </citation>
    <scope>NUCLEOTIDE SEQUENCE [LARGE SCALE GENOMIC DNA]</scope>
    <source>
        <strain evidence="2">BH-2024</strain>
    </source>
</reference>
<feature type="compositionally biased region" description="Polar residues" evidence="1">
    <location>
        <begin position="54"/>
        <end position="67"/>
    </location>
</feature>
<organism evidence="2 3">
    <name type="scientific">Heterodera trifolii</name>
    <dbReference type="NCBI Taxonomy" id="157864"/>
    <lineage>
        <taxon>Eukaryota</taxon>
        <taxon>Metazoa</taxon>
        <taxon>Ecdysozoa</taxon>
        <taxon>Nematoda</taxon>
        <taxon>Chromadorea</taxon>
        <taxon>Rhabditida</taxon>
        <taxon>Tylenchina</taxon>
        <taxon>Tylenchomorpha</taxon>
        <taxon>Tylenchoidea</taxon>
        <taxon>Heteroderidae</taxon>
        <taxon>Heteroderinae</taxon>
        <taxon>Heterodera</taxon>
    </lineage>
</organism>
<name>A0ABD2L1R4_9BILA</name>
<proteinExistence type="predicted"/>
<sequence length="111" mass="12495">MKGTGRRTFALRPSAQLRKDDDPTTKTKTEWGRWGRAVDRVRFYRGGVGGGEGNNHNPRPPLQNTTQRGATDNGGTDGRGRRECSAPNSRKRKKQWGEGEQGDKEGWERQK</sequence>
<evidence type="ECO:0000313" key="3">
    <source>
        <dbReference type="Proteomes" id="UP001620626"/>
    </source>
</evidence>
<evidence type="ECO:0000313" key="2">
    <source>
        <dbReference type="EMBL" id="KAL3109111.1"/>
    </source>
</evidence>
<keyword evidence="3" id="KW-1185">Reference proteome</keyword>
<dbReference type="AlphaFoldDB" id="A0ABD2L1R4"/>
<protein>
    <submittedName>
        <fullName evidence="2">Uncharacterized protein</fullName>
    </submittedName>
</protein>